<dbReference type="EMBL" id="BNCP01000022">
    <property type="protein sequence ID" value="GIL81644.1"/>
    <property type="molecule type" value="Genomic_DNA"/>
</dbReference>
<comment type="caution">
    <text evidence="8">The sequence shown here is derived from an EMBL/GenBank/DDBJ whole genome shotgun (WGS) entry which is preliminary data.</text>
</comment>
<evidence type="ECO:0000259" key="7">
    <source>
        <dbReference type="PROSITE" id="PS50011"/>
    </source>
</evidence>
<evidence type="ECO:0000313" key="8">
    <source>
        <dbReference type="EMBL" id="GIL81644.1"/>
    </source>
</evidence>
<evidence type="ECO:0000313" key="9">
    <source>
        <dbReference type="EMBL" id="GIL95210.1"/>
    </source>
</evidence>
<evidence type="ECO:0000256" key="2">
    <source>
        <dbReference type="ARBA" id="ARBA00022679"/>
    </source>
</evidence>
<keyword evidence="4" id="KW-0418">Kinase</keyword>
<keyword evidence="1" id="KW-0723">Serine/threonine-protein kinase</keyword>
<feature type="region of interest" description="Disordered" evidence="6">
    <location>
        <begin position="1"/>
        <end position="21"/>
    </location>
</feature>
<feature type="compositionally biased region" description="Polar residues" evidence="6">
    <location>
        <begin position="481"/>
        <end position="494"/>
    </location>
</feature>
<evidence type="ECO:0000313" key="10">
    <source>
        <dbReference type="Proteomes" id="UP000747110"/>
    </source>
</evidence>
<evidence type="ECO:0000256" key="5">
    <source>
        <dbReference type="ARBA" id="ARBA00022840"/>
    </source>
</evidence>
<feature type="compositionally biased region" description="Low complexity" evidence="6">
    <location>
        <begin position="7"/>
        <end position="18"/>
    </location>
</feature>
<evidence type="ECO:0000256" key="4">
    <source>
        <dbReference type="ARBA" id="ARBA00022777"/>
    </source>
</evidence>
<gene>
    <name evidence="8" type="ORF">Vretifemale_10655</name>
    <name evidence="9" type="ORF">Vretimale_1292</name>
</gene>
<dbReference type="PANTHER" id="PTHR24346">
    <property type="entry name" value="MAP/MICROTUBULE AFFINITY-REGULATING KINASE"/>
    <property type="match status" value="1"/>
</dbReference>
<proteinExistence type="predicted"/>
<accession>A0A8J4FP38</accession>
<name>A0A8J4FP38_9CHLO</name>
<evidence type="ECO:0000256" key="6">
    <source>
        <dbReference type="SAM" id="MobiDB-lite"/>
    </source>
</evidence>
<keyword evidence="5" id="KW-0067">ATP-binding</keyword>
<feature type="compositionally biased region" description="Low complexity" evidence="6">
    <location>
        <begin position="427"/>
        <end position="448"/>
    </location>
</feature>
<evidence type="ECO:0000256" key="1">
    <source>
        <dbReference type="ARBA" id="ARBA00022527"/>
    </source>
</evidence>
<keyword evidence="3" id="KW-0547">Nucleotide-binding</keyword>
<protein>
    <recommendedName>
        <fullName evidence="7">Protein kinase domain-containing protein</fullName>
    </recommendedName>
</protein>
<dbReference type="GO" id="GO:0004674">
    <property type="term" value="F:protein serine/threonine kinase activity"/>
    <property type="evidence" value="ECO:0007669"/>
    <property type="project" value="UniProtKB-KW"/>
</dbReference>
<dbReference type="PROSITE" id="PS50011">
    <property type="entry name" value="PROTEIN_KINASE_DOM"/>
    <property type="match status" value="1"/>
</dbReference>
<keyword evidence="2" id="KW-0808">Transferase</keyword>
<feature type="compositionally biased region" description="Polar residues" evidence="6">
    <location>
        <begin position="568"/>
        <end position="577"/>
    </location>
</feature>
<dbReference type="AlphaFoldDB" id="A0A8J4FP38"/>
<dbReference type="Pfam" id="PF00069">
    <property type="entry name" value="Pkinase"/>
    <property type="match status" value="1"/>
</dbReference>
<evidence type="ECO:0000256" key="3">
    <source>
        <dbReference type="ARBA" id="ARBA00022741"/>
    </source>
</evidence>
<dbReference type="EMBL" id="BNCQ01000002">
    <property type="protein sequence ID" value="GIL95210.1"/>
    <property type="molecule type" value="Genomic_DNA"/>
</dbReference>
<feature type="region of interest" description="Disordered" evidence="6">
    <location>
        <begin position="370"/>
        <end position="494"/>
    </location>
</feature>
<feature type="domain" description="Protein kinase" evidence="7">
    <location>
        <begin position="29"/>
        <end position="300"/>
    </location>
</feature>
<reference evidence="8" key="1">
    <citation type="journal article" date="2021" name="Proc. Natl. Acad. Sci. U.S.A.">
        <title>Three genomes in the algal genus Volvox reveal the fate of a haploid sex-determining region after a transition to homothallism.</title>
        <authorList>
            <person name="Yamamoto K."/>
            <person name="Hamaji T."/>
            <person name="Kawai-Toyooka H."/>
            <person name="Matsuzaki R."/>
            <person name="Takahashi F."/>
            <person name="Nishimura Y."/>
            <person name="Kawachi M."/>
            <person name="Noguchi H."/>
            <person name="Minakuchi Y."/>
            <person name="Umen J.G."/>
            <person name="Toyoda A."/>
            <person name="Nozaki H."/>
        </authorList>
    </citation>
    <scope>NUCLEOTIDE SEQUENCE</scope>
    <source>
        <strain evidence="9">NIES-3785</strain>
        <strain evidence="8">NIES-3786</strain>
    </source>
</reference>
<dbReference type="Proteomes" id="UP000722791">
    <property type="component" value="Unassembled WGS sequence"/>
</dbReference>
<dbReference type="SMART" id="SM00220">
    <property type="entry name" value="S_TKc"/>
    <property type="match status" value="1"/>
</dbReference>
<feature type="compositionally biased region" description="Low complexity" evidence="6">
    <location>
        <begin position="370"/>
        <end position="396"/>
    </location>
</feature>
<dbReference type="GO" id="GO:0035556">
    <property type="term" value="P:intracellular signal transduction"/>
    <property type="evidence" value="ECO:0007669"/>
    <property type="project" value="TreeGrafter"/>
</dbReference>
<dbReference type="PANTHER" id="PTHR24346:SF82">
    <property type="entry name" value="KP78A-RELATED"/>
    <property type="match status" value="1"/>
</dbReference>
<dbReference type="Proteomes" id="UP000747110">
    <property type="component" value="Unassembled WGS sequence"/>
</dbReference>
<dbReference type="InterPro" id="IPR011009">
    <property type="entry name" value="Kinase-like_dom_sf"/>
</dbReference>
<feature type="compositionally biased region" description="Polar residues" evidence="6">
    <location>
        <begin position="397"/>
        <end position="411"/>
    </location>
</feature>
<dbReference type="SUPFAM" id="SSF56112">
    <property type="entry name" value="Protein kinase-like (PK-like)"/>
    <property type="match status" value="1"/>
</dbReference>
<dbReference type="GO" id="GO:0005737">
    <property type="term" value="C:cytoplasm"/>
    <property type="evidence" value="ECO:0007669"/>
    <property type="project" value="TreeGrafter"/>
</dbReference>
<sequence>MSVLTTSSNQQYSGQQQSRAWDAMPAPRFQTIKFLGRGGQGFVQLAYDNLHKESVAIKYIDRGWSRGFYKYVLRETLNHQQLSLCKHPHIVEFHEVFLTPSYLAVVMEYVNGTNLQHYLEGAGGKLPEDVARFIFQQLVIAVDFCHKKGKVNRDIKLANILLQEGHLPLVKLCDFGFSKDKFDDSEPQTQIGTALFTAPEIFTNVPGQVYDAEAADVWSCGVVLFVMLFGCHPFLSLEDTQQRKHAQVIKLIENAVRGNVQVPTGAEELYSQALDLVRHILVSAPSQRCKLPAIMAHPWFQDKLPPGALLLNAAYLSMEHPVSELRQTPEEVHSIITAALSVCGQDEKSDCHSSSPAADMAAVSGLPAWQPHQHQQLQAQHQAPPQLQLQQPQPQATSGQPLSPMGSSTANPLGPQQGLMHHHHQHFQGSSSVLLQSPGHPHAAPSAAQIHMQVPAQGQHPQAGPSRHSQLAQHGQHASMPHSTSHVQHSLVKPQQPNSTLLTSIDVGGQQQRSGSAPTSCSSHASGAVIGSVIGPAQPMQAAAVIVTPQHPVSSEQAAARLHPHPSQAVSNPTAQQPEAPPSSPMLVSMEGSLGKNSHGGPLANTPGATAGIGGAALPQHAAVCTAGMAVGGCVLYDSSLLYNLDLQTED</sequence>
<dbReference type="InterPro" id="IPR000719">
    <property type="entry name" value="Prot_kinase_dom"/>
</dbReference>
<dbReference type="OrthoDB" id="530080at2759"/>
<dbReference type="GO" id="GO:0005524">
    <property type="term" value="F:ATP binding"/>
    <property type="evidence" value="ECO:0007669"/>
    <property type="project" value="UniProtKB-KW"/>
</dbReference>
<dbReference type="Gene3D" id="1.10.510.10">
    <property type="entry name" value="Transferase(Phosphotransferase) domain 1"/>
    <property type="match status" value="1"/>
</dbReference>
<keyword evidence="10" id="KW-1185">Reference proteome</keyword>
<organism evidence="8 10">
    <name type="scientific">Volvox reticuliferus</name>
    <dbReference type="NCBI Taxonomy" id="1737510"/>
    <lineage>
        <taxon>Eukaryota</taxon>
        <taxon>Viridiplantae</taxon>
        <taxon>Chlorophyta</taxon>
        <taxon>core chlorophytes</taxon>
        <taxon>Chlorophyceae</taxon>
        <taxon>CS clade</taxon>
        <taxon>Chlamydomonadales</taxon>
        <taxon>Volvocaceae</taxon>
        <taxon>Volvox</taxon>
    </lineage>
</organism>
<feature type="region of interest" description="Disordered" evidence="6">
    <location>
        <begin position="557"/>
        <end position="606"/>
    </location>
</feature>